<feature type="region of interest" description="Disordered" evidence="1">
    <location>
        <begin position="237"/>
        <end position="290"/>
    </location>
</feature>
<dbReference type="InterPro" id="IPR050570">
    <property type="entry name" value="Cell_wall_metabolism_enzyme"/>
</dbReference>
<keyword evidence="5" id="KW-1185">Reference proteome</keyword>
<feature type="compositionally biased region" description="Acidic residues" evidence="1">
    <location>
        <begin position="251"/>
        <end position="290"/>
    </location>
</feature>
<evidence type="ECO:0000256" key="2">
    <source>
        <dbReference type="SAM" id="Phobius"/>
    </source>
</evidence>
<feature type="region of interest" description="Disordered" evidence="1">
    <location>
        <begin position="54"/>
        <end position="76"/>
    </location>
</feature>
<protein>
    <submittedName>
        <fullName evidence="4">Peptidoglycan DD-metalloendopeptidase family protein</fullName>
    </submittedName>
</protein>
<dbReference type="InterPro" id="IPR016047">
    <property type="entry name" value="M23ase_b-sheet_dom"/>
</dbReference>
<dbReference type="SUPFAM" id="SSF51261">
    <property type="entry name" value="Duplicated hybrid motif"/>
    <property type="match status" value="1"/>
</dbReference>
<dbReference type="EMBL" id="JBHSOZ010000002">
    <property type="protein sequence ID" value="MFC5711498.1"/>
    <property type="molecule type" value="Genomic_DNA"/>
</dbReference>
<reference evidence="5" key="1">
    <citation type="journal article" date="2019" name="Int. J. Syst. Evol. Microbiol.">
        <title>The Global Catalogue of Microorganisms (GCM) 10K type strain sequencing project: providing services to taxonomists for standard genome sequencing and annotation.</title>
        <authorList>
            <consortium name="The Broad Institute Genomics Platform"/>
            <consortium name="The Broad Institute Genome Sequencing Center for Infectious Disease"/>
            <person name="Wu L."/>
            <person name="Ma J."/>
        </authorList>
    </citation>
    <scope>NUCLEOTIDE SEQUENCE [LARGE SCALE GENOMIC DNA]</scope>
    <source>
        <strain evidence="5">CECT 7184</strain>
    </source>
</reference>
<dbReference type="Proteomes" id="UP001596142">
    <property type="component" value="Unassembled WGS sequence"/>
</dbReference>
<name>A0ABW0YGF0_9BACI</name>
<dbReference type="Pfam" id="PF01551">
    <property type="entry name" value="Peptidase_M23"/>
    <property type="match status" value="1"/>
</dbReference>
<keyword evidence="2" id="KW-0472">Membrane</keyword>
<evidence type="ECO:0000313" key="4">
    <source>
        <dbReference type="EMBL" id="MFC5711498.1"/>
    </source>
</evidence>
<feature type="domain" description="M23ase beta-sheet core" evidence="3">
    <location>
        <begin position="128"/>
        <end position="225"/>
    </location>
</feature>
<dbReference type="PANTHER" id="PTHR21666:SF291">
    <property type="entry name" value="STAGE II SPORULATION PROTEIN Q"/>
    <property type="match status" value="1"/>
</dbReference>
<dbReference type="Gene3D" id="2.70.70.10">
    <property type="entry name" value="Glucose Permease (Domain IIA)"/>
    <property type="match status" value="1"/>
</dbReference>
<dbReference type="CDD" id="cd12797">
    <property type="entry name" value="M23_peptidase"/>
    <property type="match status" value="1"/>
</dbReference>
<proteinExistence type="predicted"/>
<dbReference type="InterPro" id="IPR011055">
    <property type="entry name" value="Dup_hybrid_motif"/>
</dbReference>
<keyword evidence="2" id="KW-1133">Transmembrane helix</keyword>
<dbReference type="PANTHER" id="PTHR21666">
    <property type="entry name" value="PEPTIDASE-RELATED"/>
    <property type="match status" value="1"/>
</dbReference>
<dbReference type="RefSeq" id="WP_385937831.1">
    <property type="nucleotide sequence ID" value="NZ_JBHSOZ010000002.1"/>
</dbReference>
<accession>A0ABW0YGF0</accession>
<comment type="caution">
    <text evidence="4">The sequence shown here is derived from an EMBL/GenBank/DDBJ whole genome shotgun (WGS) entry which is preliminary data.</text>
</comment>
<organism evidence="4 5">
    <name type="scientific">Thalassorhabdus alkalitolerans</name>
    <dbReference type="NCBI Taxonomy" id="2282697"/>
    <lineage>
        <taxon>Bacteria</taxon>
        <taxon>Bacillati</taxon>
        <taxon>Bacillota</taxon>
        <taxon>Bacilli</taxon>
        <taxon>Bacillales</taxon>
        <taxon>Bacillaceae</taxon>
        <taxon>Thalassorhabdus</taxon>
    </lineage>
</organism>
<gene>
    <name evidence="4" type="ORF">ACFPU1_01745</name>
</gene>
<sequence length="290" mass="32741">MREEDKQHTAARESQSRASKLRNAMKKSWVWPAVYLSACAILLGSFFFIQGTGNDQAEEPLPPDDLEWGEESQNEEDAVEVALETENLQMPVTDEDSVEIIGYYYDHEASTEEQQAALVYYNNMYYHNKGIDVAREDNETFEVTAAASGEVVKAEKDSLLGHIVELEHEDGLVTSYNSLEKLEVEEGDSVSQGDVLGMAGRNLYNTDAGVHAHFEVRSNGEALNPVDMLHQPMSEIVNADEKEEEPKEEPKEETDTEDQGDEDLEEMLPQEDDTQDEEEEQPEENEEDVE</sequence>
<feature type="transmembrane region" description="Helical" evidence="2">
    <location>
        <begin position="29"/>
        <end position="49"/>
    </location>
</feature>
<evidence type="ECO:0000256" key="1">
    <source>
        <dbReference type="SAM" id="MobiDB-lite"/>
    </source>
</evidence>
<evidence type="ECO:0000313" key="5">
    <source>
        <dbReference type="Proteomes" id="UP001596142"/>
    </source>
</evidence>
<feature type="compositionally biased region" description="Acidic residues" evidence="1">
    <location>
        <begin position="56"/>
        <end position="76"/>
    </location>
</feature>
<keyword evidence="2" id="KW-0812">Transmembrane</keyword>
<evidence type="ECO:0000259" key="3">
    <source>
        <dbReference type="Pfam" id="PF01551"/>
    </source>
</evidence>